<accession>G5HB69</accession>
<comment type="caution">
    <text evidence="1">The sequence shown here is derived from an EMBL/GenBank/DDBJ whole genome shotgun (WGS) entry which is preliminary data.</text>
</comment>
<evidence type="ECO:0000313" key="1">
    <source>
        <dbReference type="EMBL" id="EHB91835.1"/>
    </source>
</evidence>
<evidence type="ECO:0000313" key="2">
    <source>
        <dbReference type="Proteomes" id="UP000006008"/>
    </source>
</evidence>
<keyword evidence="2" id="KW-1185">Reference proteome</keyword>
<dbReference type="EMBL" id="ADLD01000013">
    <property type="protein sequence ID" value="EHB91835.1"/>
    <property type="molecule type" value="Genomic_DNA"/>
</dbReference>
<organism evidence="1 2">
    <name type="scientific">Alistipes indistinctus YIT 12060</name>
    <dbReference type="NCBI Taxonomy" id="742725"/>
    <lineage>
        <taxon>Bacteria</taxon>
        <taxon>Pseudomonadati</taxon>
        <taxon>Bacteroidota</taxon>
        <taxon>Bacteroidia</taxon>
        <taxon>Bacteroidales</taxon>
        <taxon>Rikenellaceae</taxon>
        <taxon>Alistipes</taxon>
    </lineage>
</organism>
<dbReference type="Proteomes" id="UP000006008">
    <property type="component" value="Unassembled WGS sequence"/>
</dbReference>
<dbReference type="PATRIC" id="fig|742725.3.peg.1982"/>
<dbReference type="HOGENOM" id="CLU_1418857_0_0_10"/>
<proteinExistence type="predicted"/>
<gene>
    <name evidence="1" type="ORF">HMPREF9450_01884</name>
</gene>
<sequence>MITYNESTETFNLIPIKMKKIVLALSAILVLVSCAQTKQWTDKERTEVKEVVRAHKEKTMLKHMEDNNFANIENCVVTTVEGTYPDYNKYDKLTGKTDTLTSVMINCTTEMLGANYENLPLVFPYPQLQSIGILPADLTPDQISAFYTCFTGKVKEAYPQPATFAQDMCVDPGTTDIIIVMLQQCAQELQGTPAPAAKK</sequence>
<dbReference type="AlphaFoldDB" id="G5HB69"/>
<reference evidence="1 2" key="1">
    <citation type="submission" date="2011-08" db="EMBL/GenBank/DDBJ databases">
        <title>The Genome Sequence of Alistipes indistinctus YIT 12060.</title>
        <authorList>
            <consortium name="The Broad Institute Genome Sequencing Platform"/>
            <person name="Earl A."/>
            <person name="Ward D."/>
            <person name="Feldgarden M."/>
            <person name="Gevers D."/>
            <person name="Morotomi M."/>
            <person name="Young S.K."/>
            <person name="Zeng Q."/>
            <person name="Gargeya S."/>
            <person name="Fitzgerald M."/>
            <person name="Haas B."/>
            <person name="Abouelleil A."/>
            <person name="Alvarado L."/>
            <person name="Arachchi H.M."/>
            <person name="Berlin A."/>
            <person name="Brown A."/>
            <person name="Chapman S.B."/>
            <person name="Chen Z."/>
            <person name="Dunbar C."/>
            <person name="Freedman E."/>
            <person name="Gearin G."/>
            <person name="Gellesch M."/>
            <person name="Goldberg J."/>
            <person name="Griggs A."/>
            <person name="Gujja S."/>
            <person name="Heiman D."/>
            <person name="Howarth C."/>
            <person name="Larson L."/>
            <person name="Lui A."/>
            <person name="MacDonald P.J.P."/>
            <person name="Montmayeur A."/>
            <person name="Murphy C."/>
            <person name="Neiman D."/>
            <person name="Pearson M."/>
            <person name="Priest M."/>
            <person name="Roberts A."/>
            <person name="Saif S."/>
            <person name="Shea T."/>
            <person name="Shenoy N."/>
            <person name="Sisk P."/>
            <person name="Stolte C."/>
            <person name="Sykes S."/>
            <person name="Wortman J."/>
            <person name="Nusbaum C."/>
            <person name="Birren B."/>
        </authorList>
    </citation>
    <scope>NUCLEOTIDE SEQUENCE [LARGE SCALE GENOMIC DNA]</scope>
    <source>
        <strain evidence="1 2">YIT 12060</strain>
    </source>
</reference>
<protein>
    <submittedName>
        <fullName evidence="1">Uncharacterized protein</fullName>
    </submittedName>
</protein>
<name>G5HB69_9BACT</name>